<protein>
    <submittedName>
        <fullName evidence="2">Uncharacterized protein</fullName>
    </submittedName>
</protein>
<sequence>MLINDMEQSDYLKVIGSMLLVFGISQAHAKSKLDDNSLSNQADSMAKLSPIIISAVKQDLQQSIEEQNKVQQQIAKQQSDKAKKDEIYSTVLTDYEWQKKDPNSNKASDKYLKPYEKYKVIEIGYNPYQRHNVTITTDDRVTIYIGHEIDGVGFVGH</sequence>
<evidence type="ECO:0000313" key="2">
    <source>
        <dbReference type="EMBL" id="RKG38270.1"/>
    </source>
</evidence>
<gene>
    <name evidence="2" type="ORF">D7V20_08170</name>
</gene>
<organism evidence="2 3">
    <name type="scientific">Acinetobacter rongchengensis</name>
    <dbReference type="NCBI Taxonomy" id="2419601"/>
    <lineage>
        <taxon>Bacteria</taxon>
        <taxon>Pseudomonadati</taxon>
        <taxon>Pseudomonadota</taxon>
        <taxon>Gammaproteobacteria</taxon>
        <taxon>Moraxellales</taxon>
        <taxon>Moraxellaceae</taxon>
        <taxon>Acinetobacter</taxon>
    </lineage>
</organism>
<dbReference type="AlphaFoldDB" id="A0A3A8F594"/>
<evidence type="ECO:0000256" key="1">
    <source>
        <dbReference type="SAM" id="Coils"/>
    </source>
</evidence>
<dbReference type="Proteomes" id="UP000280405">
    <property type="component" value="Unassembled WGS sequence"/>
</dbReference>
<dbReference type="EMBL" id="RAXT01000012">
    <property type="protein sequence ID" value="RKG38270.1"/>
    <property type="molecule type" value="Genomic_DNA"/>
</dbReference>
<proteinExistence type="predicted"/>
<feature type="coiled-coil region" evidence="1">
    <location>
        <begin position="53"/>
        <end position="80"/>
    </location>
</feature>
<comment type="caution">
    <text evidence="2">The sequence shown here is derived from an EMBL/GenBank/DDBJ whole genome shotgun (WGS) entry which is preliminary data.</text>
</comment>
<name>A0A3A8F594_9GAMM</name>
<accession>A0A3A8F594</accession>
<evidence type="ECO:0000313" key="3">
    <source>
        <dbReference type="Proteomes" id="UP000280405"/>
    </source>
</evidence>
<keyword evidence="3" id="KW-1185">Reference proteome</keyword>
<dbReference type="RefSeq" id="WP_120383814.1">
    <property type="nucleotide sequence ID" value="NZ_RAXT01000012.1"/>
</dbReference>
<dbReference type="OrthoDB" id="6691231at2"/>
<reference evidence="2 3" key="1">
    <citation type="submission" date="2018-09" db="EMBL/GenBank/DDBJ databases">
        <title>The draft genome of Acinetobacter spp. strains.</title>
        <authorList>
            <person name="Qin J."/>
            <person name="Feng Y."/>
            <person name="Zong Z."/>
        </authorList>
    </citation>
    <scope>NUCLEOTIDE SEQUENCE [LARGE SCALE GENOMIC DNA]</scope>
    <source>
        <strain evidence="2 3">WCHAc060115</strain>
    </source>
</reference>
<keyword evidence="1" id="KW-0175">Coiled coil</keyword>